<accession>A0ACC1PHN1</accession>
<proteinExistence type="predicted"/>
<gene>
    <name evidence="1" type="ORF">NUW58_g2373</name>
</gene>
<keyword evidence="2" id="KW-1185">Reference proteome</keyword>
<evidence type="ECO:0000313" key="1">
    <source>
        <dbReference type="EMBL" id="KAJ2991852.1"/>
    </source>
</evidence>
<sequence length="507" mass="56887">MNAFPMQAYRTAFWASYHIFSNPIILQGCREELLAALKREHNGGYSLDLASVELPCPVLLSTYTETLRLHPMGTSILQVMEDQLIDDQYVLKKGGMVLIPTGVQHHDPSIWGKNANKFDHLRFLRKKRGSRAFGGGWTLCPGRHLATLTILGFAAGSILNFDLQPRSGRWATPTVSNSSLSTSINQPDADFEIELRCRDGQTWSSTFSGTRQKLQFVAEDTDLLDLTCDQLRTFLLAGHDTPSATIAWISYEFSRNPRAISALRKELDEIFGPRTNAEAIYDQLISPAGPDLASRMSCIVAVIKEALRLHTPASTARYSALGTGWTIRIPNGDNLCVDDVIFYNCNSIIHCDPTIYGETVNHFRPEWWLGDMESMSNSDYNYNTTQIPRGAWRPFERGPRGCVGQEFATIEIRVIIVMIARQYEFTKVNLSELALNENGCPIPGDDGQYKVKSNLYNTRQITARPADGMMVTVKKIGERKRGRRCGVTSVVLQLRPQRVEKIMDIKA</sequence>
<name>A0ACC1PHN1_9PEZI</name>
<reference evidence="1" key="1">
    <citation type="submission" date="2022-10" db="EMBL/GenBank/DDBJ databases">
        <title>Genome Sequence of Xylaria curta.</title>
        <authorList>
            <person name="Buettner E."/>
        </authorList>
    </citation>
    <scope>NUCLEOTIDE SEQUENCE</scope>
    <source>
        <strain evidence="1">Babe10</strain>
    </source>
</reference>
<evidence type="ECO:0000313" key="2">
    <source>
        <dbReference type="Proteomes" id="UP001143856"/>
    </source>
</evidence>
<dbReference type="Proteomes" id="UP001143856">
    <property type="component" value="Unassembled WGS sequence"/>
</dbReference>
<comment type="caution">
    <text evidence="1">The sequence shown here is derived from an EMBL/GenBank/DDBJ whole genome shotgun (WGS) entry which is preliminary data.</text>
</comment>
<organism evidence="1 2">
    <name type="scientific">Xylaria curta</name>
    <dbReference type="NCBI Taxonomy" id="42375"/>
    <lineage>
        <taxon>Eukaryota</taxon>
        <taxon>Fungi</taxon>
        <taxon>Dikarya</taxon>
        <taxon>Ascomycota</taxon>
        <taxon>Pezizomycotina</taxon>
        <taxon>Sordariomycetes</taxon>
        <taxon>Xylariomycetidae</taxon>
        <taxon>Xylariales</taxon>
        <taxon>Xylariaceae</taxon>
        <taxon>Xylaria</taxon>
    </lineage>
</organism>
<protein>
    <submittedName>
        <fullName evidence="1">Uncharacterized protein</fullName>
    </submittedName>
</protein>
<dbReference type="EMBL" id="JAPDGR010000304">
    <property type="protein sequence ID" value="KAJ2991852.1"/>
    <property type="molecule type" value="Genomic_DNA"/>
</dbReference>